<evidence type="ECO:0000313" key="4">
    <source>
        <dbReference type="EMBL" id="KSA03103.1"/>
    </source>
</evidence>
<evidence type="ECO:0000256" key="1">
    <source>
        <dbReference type="PIRSR" id="PIRSR000846-1"/>
    </source>
</evidence>
<dbReference type="InterPro" id="IPR036265">
    <property type="entry name" value="HIT-like_sf"/>
</dbReference>
<dbReference type="GO" id="GO:0003877">
    <property type="term" value="F:ATP:ADP adenylyltransferase activity"/>
    <property type="evidence" value="ECO:0007669"/>
    <property type="project" value="InterPro"/>
</dbReference>
<name>A0A0V1Q4H8_9ASCO</name>
<evidence type="ECO:0000259" key="3">
    <source>
        <dbReference type="Pfam" id="PF19327"/>
    </source>
</evidence>
<gene>
    <name evidence="4" type="ORF">AC631_01116</name>
</gene>
<dbReference type="SUPFAM" id="SSF54197">
    <property type="entry name" value="HIT-like"/>
    <property type="match status" value="1"/>
</dbReference>
<organism evidence="4 5">
    <name type="scientific">Debaryomyces fabryi</name>
    <dbReference type="NCBI Taxonomy" id="58627"/>
    <lineage>
        <taxon>Eukaryota</taxon>
        <taxon>Fungi</taxon>
        <taxon>Dikarya</taxon>
        <taxon>Ascomycota</taxon>
        <taxon>Saccharomycotina</taxon>
        <taxon>Pichiomycetes</taxon>
        <taxon>Debaryomycetaceae</taxon>
        <taxon>Debaryomyces</taxon>
    </lineage>
</organism>
<dbReference type="Proteomes" id="UP000054251">
    <property type="component" value="Unassembled WGS sequence"/>
</dbReference>
<sequence>MLYDIPSNFYDILDNKYQEAVKNEDIMFNGGSAINKLEQQKIGDSTFNYQITLLTSLMHRPEKGSKEKNPFEKPEKELTILDTFGPDDEFKIVFNKFPVVPRHFMMITREFKSQDTPLSPSELIGIYTLLSKVKNESKENWFAFYNSGPQSGASQPHKHIQFMTLPDGYKAFGEELAYTSGPFIPNQKNEPLQNKDLPFAHFTARLPPNELDLQHEDLTMYFVSLLQRCLTVLKQNGAEHISYSFIMTTDYMMLVPRSNGVYKNTIGINSCGYVGLFLCKNEETQSLVKSDGPLTILEECGFPNTSGDAVDEYHY</sequence>
<dbReference type="Gene3D" id="3.30.428.70">
    <property type="match status" value="1"/>
</dbReference>
<evidence type="ECO:0000259" key="2">
    <source>
        <dbReference type="Pfam" id="PF09830"/>
    </source>
</evidence>
<dbReference type="PIRSF" id="PIRSF000846">
    <property type="entry name" value="ATP_adenylyltr"/>
    <property type="match status" value="1"/>
</dbReference>
<dbReference type="PANTHER" id="PTHR38420">
    <property type="entry name" value="AP-4-A PHOSPHORYLASE II"/>
    <property type="match status" value="1"/>
</dbReference>
<dbReference type="AlphaFoldDB" id="A0A0V1Q4H8"/>
<feature type="domain" description="Ap4A phosphorylase 1/2 N-terminal" evidence="3">
    <location>
        <begin position="46"/>
        <end position="166"/>
    </location>
</feature>
<protein>
    <submittedName>
        <fullName evidence="4">Uncharacterized protein</fullName>
    </submittedName>
</protein>
<dbReference type="GeneID" id="26838125"/>
<dbReference type="Pfam" id="PF19327">
    <property type="entry name" value="Ap4A_phos_N"/>
    <property type="match status" value="1"/>
</dbReference>
<dbReference type="OrthoDB" id="10267950at2759"/>
<dbReference type="InterPro" id="IPR009163">
    <property type="entry name" value="Ap4A_phos1/2"/>
</dbReference>
<proteinExistence type="predicted"/>
<comment type="caution">
    <text evidence="4">The sequence shown here is derived from an EMBL/GenBank/DDBJ whole genome shotgun (WGS) entry which is preliminary data.</text>
</comment>
<accession>A0A0V1Q4H8</accession>
<dbReference type="EMBL" id="LMYN01000014">
    <property type="protein sequence ID" value="KSA03103.1"/>
    <property type="molecule type" value="Genomic_DNA"/>
</dbReference>
<dbReference type="GO" id="GO:0005524">
    <property type="term" value="F:ATP binding"/>
    <property type="evidence" value="ECO:0007669"/>
    <property type="project" value="InterPro"/>
</dbReference>
<evidence type="ECO:0000313" key="5">
    <source>
        <dbReference type="Proteomes" id="UP000054251"/>
    </source>
</evidence>
<feature type="active site" description="Nucleophile" evidence="1">
    <location>
        <position position="159"/>
    </location>
</feature>
<dbReference type="RefSeq" id="XP_015469205.1">
    <property type="nucleotide sequence ID" value="XM_015609946.1"/>
</dbReference>
<dbReference type="PANTHER" id="PTHR38420:SF1">
    <property type="entry name" value="PUTATIVE (AFU_ORTHOLOGUE AFUA_5G14690)-RELATED"/>
    <property type="match status" value="1"/>
</dbReference>
<dbReference type="GO" id="GO:0009117">
    <property type="term" value="P:nucleotide metabolic process"/>
    <property type="evidence" value="ECO:0007669"/>
    <property type="project" value="InterPro"/>
</dbReference>
<feature type="domain" description="ATP adenylyltransferase C-terminal" evidence="2">
    <location>
        <begin position="196"/>
        <end position="303"/>
    </location>
</feature>
<keyword evidence="5" id="KW-1185">Reference proteome</keyword>
<dbReference type="InterPro" id="IPR045759">
    <property type="entry name" value="Ap4A_phos1/2_N"/>
</dbReference>
<dbReference type="InterPro" id="IPR043171">
    <property type="entry name" value="Ap4A_phos1/2-like"/>
</dbReference>
<dbReference type="InterPro" id="IPR019200">
    <property type="entry name" value="ATP_adenylylTrfase_C"/>
</dbReference>
<reference evidence="4 5" key="1">
    <citation type="submission" date="2015-11" db="EMBL/GenBank/DDBJ databases">
        <title>The genome of Debaryomyces fabryi.</title>
        <authorList>
            <person name="Tafer H."/>
            <person name="Lopandic K."/>
        </authorList>
    </citation>
    <scope>NUCLEOTIDE SEQUENCE [LARGE SCALE GENOMIC DNA]</scope>
    <source>
        <strain evidence="4 5">CBS 789</strain>
    </source>
</reference>
<dbReference type="Pfam" id="PF09830">
    <property type="entry name" value="ATP_transf"/>
    <property type="match status" value="1"/>
</dbReference>